<dbReference type="RefSeq" id="WP_013323607.1">
    <property type="nucleotide sequence ID" value="NC_014501.1"/>
</dbReference>
<dbReference type="EMBL" id="CP002198">
    <property type="protein sequence ID" value="ADN15538.1"/>
    <property type="molecule type" value="Genomic_DNA"/>
</dbReference>
<dbReference type="STRING" id="497965.Cyan7822_3597"/>
<protein>
    <submittedName>
        <fullName evidence="1">Uncharacterized protein</fullName>
    </submittedName>
</protein>
<proteinExistence type="predicted"/>
<dbReference type="AlphaFoldDB" id="E0UG37"/>
<keyword evidence="2" id="KW-1185">Reference proteome</keyword>
<dbReference type="HOGENOM" id="CLU_3198804_0_0_3"/>
<gene>
    <name evidence="1" type="ordered locus">Cyan7822_3597</name>
</gene>
<sequence>MIIFWGRDCLRCGTRSALPHFLELVNPLESREVGSCAKGELTTND</sequence>
<evidence type="ECO:0000313" key="1">
    <source>
        <dbReference type="EMBL" id="ADN15538.1"/>
    </source>
</evidence>
<accession>E0UG37</accession>
<dbReference type="Proteomes" id="UP000008206">
    <property type="component" value="Chromosome"/>
</dbReference>
<evidence type="ECO:0000313" key="2">
    <source>
        <dbReference type="Proteomes" id="UP000008206"/>
    </source>
</evidence>
<dbReference type="KEGG" id="cyj:Cyan7822_3597"/>
<name>E0UG37_GLOV7</name>
<reference evidence="2" key="1">
    <citation type="journal article" date="2011" name="MBio">
        <title>Novel metabolic attributes of the genus Cyanothece, comprising a group of unicellular nitrogen-fixing Cyanobacteria.</title>
        <authorList>
            <person name="Bandyopadhyay A."/>
            <person name="Elvitigala T."/>
            <person name="Welsh E."/>
            <person name="Stockel J."/>
            <person name="Liberton M."/>
            <person name="Min H."/>
            <person name="Sherman L.A."/>
            <person name="Pakrasi H.B."/>
        </authorList>
    </citation>
    <scope>NUCLEOTIDE SEQUENCE [LARGE SCALE GENOMIC DNA]</scope>
    <source>
        <strain evidence="2">PCC 7822</strain>
    </source>
</reference>
<organism evidence="1 2">
    <name type="scientific">Gloeothece verrucosa (strain PCC 7822)</name>
    <name type="common">Cyanothece sp. (strain PCC 7822)</name>
    <dbReference type="NCBI Taxonomy" id="497965"/>
    <lineage>
        <taxon>Bacteria</taxon>
        <taxon>Bacillati</taxon>
        <taxon>Cyanobacteriota</taxon>
        <taxon>Cyanophyceae</taxon>
        <taxon>Oscillatoriophycideae</taxon>
        <taxon>Chroococcales</taxon>
        <taxon>Aphanothecaceae</taxon>
        <taxon>Gloeothece</taxon>
        <taxon>Gloeothece verrucosa</taxon>
    </lineage>
</organism>